<dbReference type="InterPro" id="IPR029045">
    <property type="entry name" value="ClpP/crotonase-like_dom_sf"/>
</dbReference>
<dbReference type="PANTHER" id="PTHR42987:SF4">
    <property type="entry name" value="PROTEASE SOHB-RELATED"/>
    <property type="match status" value="1"/>
</dbReference>
<evidence type="ECO:0000259" key="2">
    <source>
        <dbReference type="Pfam" id="PF01343"/>
    </source>
</evidence>
<comment type="caution">
    <text evidence="3">The sequence shown here is derived from an EMBL/GenBank/DDBJ whole genome shotgun (WGS) entry which is preliminary data.</text>
</comment>
<dbReference type="PANTHER" id="PTHR42987">
    <property type="entry name" value="PEPTIDASE S49"/>
    <property type="match status" value="1"/>
</dbReference>
<sequence>MYEQFVGVVSEGRKMPVDKVKRLADGRVYTGKQAKELGLVDEIGNYYDALDATGALIGSEGTPEVKDFRRQKPWQNIWGAKISEFIFGRITENLTNQSRTFEMQTPHAEG</sequence>
<dbReference type="InterPro" id="IPR002142">
    <property type="entry name" value="Peptidase_S49"/>
</dbReference>
<comment type="similarity">
    <text evidence="1">Belongs to the peptidase S49 family.</text>
</comment>
<dbReference type="SUPFAM" id="SSF52096">
    <property type="entry name" value="ClpP/crotonase"/>
    <property type="match status" value="1"/>
</dbReference>
<dbReference type="GO" id="GO:0006508">
    <property type="term" value="P:proteolysis"/>
    <property type="evidence" value="ECO:0007669"/>
    <property type="project" value="InterPro"/>
</dbReference>
<dbReference type="EMBL" id="VSSQ01017803">
    <property type="protein sequence ID" value="MPM60437.1"/>
    <property type="molecule type" value="Genomic_DNA"/>
</dbReference>
<organism evidence="3">
    <name type="scientific">bioreactor metagenome</name>
    <dbReference type="NCBI Taxonomy" id="1076179"/>
    <lineage>
        <taxon>unclassified sequences</taxon>
        <taxon>metagenomes</taxon>
        <taxon>ecological metagenomes</taxon>
    </lineage>
</organism>
<evidence type="ECO:0000313" key="3">
    <source>
        <dbReference type="EMBL" id="MPM60437.1"/>
    </source>
</evidence>
<dbReference type="Pfam" id="PF01343">
    <property type="entry name" value="Peptidase_S49"/>
    <property type="match status" value="1"/>
</dbReference>
<dbReference type="GO" id="GO:0008233">
    <property type="term" value="F:peptidase activity"/>
    <property type="evidence" value="ECO:0007669"/>
    <property type="project" value="InterPro"/>
</dbReference>
<protein>
    <recommendedName>
        <fullName evidence="2">Peptidase S49 domain-containing protein</fullName>
    </recommendedName>
</protein>
<accession>A0A645B4W2</accession>
<feature type="domain" description="Peptidase S49" evidence="2">
    <location>
        <begin position="1"/>
        <end position="52"/>
    </location>
</feature>
<proteinExistence type="inferred from homology"/>
<dbReference type="AlphaFoldDB" id="A0A645B4W2"/>
<reference evidence="3" key="1">
    <citation type="submission" date="2019-08" db="EMBL/GenBank/DDBJ databases">
        <authorList>
            <person name="Kucharzyk K."/>
            <person name="Murdoch R.W."/>
            <person name="Higgins S."/>
            <person name="Loffler F."/>
        </authorList>
    </citation>
    <scope>NUCLEOTIDE SEQUENCE</scope>
</reference>
<gene>
    <name evidence="3" type="ORF">SDC9_107288</name>
</gene>
<name>A0A645B4W2_9ZZZZ</name>
<evidence type="ECO:0000256" key="1">
    <source>
        <dbReference type="ARBA" id="ARBA00008683"/>
    </source>
</evidence>
<dbReference type="Gene3D" id="3.90.226.10">
    <property type="entry name" value="2-enoyl-CoA Hydratase, Chain A, domain 1"/>
    <property type="match status" value="1"/>
</dbReference>